<evidence type="ECO:0000313" key="2">
    <source>
        <dbReference type="Proteomes" id="UP000515135"/>
    </source>
</evidence>
<dbReference type="GeneID" id="109468644"/>
<dbReference type="KEGG" id="bbel:109468644"/>
<gene>
    <name evidence="3 4" type="primary">LOC109468644</name>
</gene>
<keyword evidence="1" id="KW-0732">Signal</keyword>
<accession>A0A6P4YLF0</accession>
<dbReference type="AlphaFoldDB" id="A0A6P4YLF0"/>
<dbReference type="Proteomes" id="UP000515135">
    <property type="component" value="Unplaced"/>
</dbReference>
<protein>
    <submittedName>
        <fullName evidence="3 4">Uncharacterized protein LOC109468644 isoform X1</fullName>
    </submittedName>
</protein>
<dbReference type="RefSeq" id="XP_019622524.1">
    <property type="nucleotide sequence ID" value="XM_019766965.1"/>
</dbReference>
<sequence>MKTFLYTCLILLPVVAFSLPADRGYQQAARDLESMMAEFMHIEKPKPTIALEAAQTVKAEENYKKASETRDLESMMAEFMHLDKPKPTIAMEAAQTVKAEENYKKVQEEKLTEKLEELETSVLMLKIKKMVEEIKKDLWA</sequence>
<dbReference type="RefSeq" id="XP_019622523.1">
    <property type="nucleotide sequence ID" value="XM_019766964.1"/>
</dbReference>
<evidence type="ECO:0000313" key="3">
    <source>
        <dbReference type="RefSeq" id="XP_019622523.1"/>
    </source>
</evidence>
<feature type="chain" id="PRO_5044647556" evidence="1">
    <location>
        <begin position="17"/>
        <end position="140"/>
    </location>
</feature>
<feature type="signal peptide" evidence="1">
    <location>
        <begin position="1"/>
        <end position="16"/>
    </location>
</feature>
<proteinExistence type="predicted"/>
<evidence type="ECO:0000256" key="1">
    <source>
        <dbReference type="SAM" id="SignalP"/>
    </source>
</evidence>
<organism evidence="2 4">
    <name type="scientific">Branchiostoma belcheri</name>
    <name type="common">Amphioxus</name>
    <dbReference type="NCBI Taxonomy" id="7741"/>
    <lineage>
        <taxon>Eukaryota</taxon>
        <taxon>Metazoa</taxon>
        <taxon>Chordata</taxon>
        <taxon>Cephalochordata</taxon>
        <taxon>Leptocardii</taxon>
        <taxon>Amphioxiformes</taxon>
        <taxon>Branchiostomatidae</taxon>
        <taxon>Branchiostoma</taxon>
    </lineage>
</organism>
<reference evidence="3 4" key="1">
    <citation type="submission" date="2025-04" db="UniProtKB">
        <authorList>
            <consortium name="RefSeq"/>
        </authorList>
    </citation>
    <scope>IDENTIFICATION</scope>
    <source>
        <tissue evidence="3 4">Gonad</tissue>
    </source>
</reference>
<keyword evidence="2" id="KW-1185">Reference proteome</keyword>
<name>A0A6P4YLF0_BRABE</name>
<evidence type="ECO:0000313" key="4">
    <source>
        <dbReference type="RefSeq" id="XP_019622524.1"/>
    </source>
</evidence>